<dbReference type="Proteomes" id="UP000236003">
    <property type="component" value="Unassembled WGS sequence"/>
</dbReference>
<evidence type="ECO:0000313" key="3">
    <source>
        <dbReference type="Proteomes" id="UP000236003"/>
    </source>
</evidence>
<name>A0A2N8R979_STUST</name>
<protein>
    <recommendedName>
        <fullName evidence="1">DUF4113 domain-containing protein</fullName>
    </recommendedName>
</protein>
<dbReference type="AlphaFoldDB" id="A0A2N8R979"/>
<feature type="domain" description="DUF4113" evidence="1">
    <location>
        <begin position="23"/>
        <end position="73"/>
    </location>
</feature>
<accession>A0A2N8R979</accession>
<sequence>MDFVEPGRFTPDLFAPAPRPGSDRLMSVVDAINAKQGRGTIRPARLAADLGFSMKRERLSPKFTTSWSELLRVRC</sequence>
<dbReference type="InterPro" id="IPR025188">
    <property type="entry name" value="DUF4113"/>
</dbReference>
<gene>
    <name evidence="2" type="ORF">CXK99_20820</name>
</gene>
<comment type="caution">
    <text evidence="2">The sequence shown here is derived from an EMBL/GenBank/DDBJ whole genome shotgun (WGS) entry which is preliminary data.</text>
</comment>
<proteinExistence type="predicted"/>
<organism evidence="2 3">
    <name type="scientific">Stutzerimonas stutzeri</name>
    <name type="common">Pseudomonas stutzeri</name>
    <dbReference type="NCBI Taxonomy" id="316"/>
    <lineage>
        <taxon>Bacteria</taxon>
        <taxon>Pseudomonadati</taxon>
        <taxon>Pseudomonadota</taxon>
        <taxon>Gammaproteobacteria</taxon>
        <taxon>Pseudomonadales</taxon>
        <taxon>Pseudomonadaceae</taxon>
        <taxon>Stutzerimonas</taxon>
    </lineage>
</organism>
<evidence type="ECO:0000313" key="2">
    <source>
        <dbReference type="EMBL" id="PNF57635.1"/>
    </source>
</evidence>
<dbReference type="Pfam" id="PF13438">
    <property type="entry name" value="DUF4113"/>
    <property type="match status" value="1"/>
</dbReference>
<reference evidence="2 3" key="1">
    <citation type="submission" date="2018-01" db="EMBL/GenBank/DDBJ databases">
        <title>Denitrification phenotypes of diverse strains of Pseudomonas stutzeri.</title>
        <authorList>
            <person name="Milligan D.A."/>
            <person name="Bergaust L."/>
            <person name="Bakken L.R."/>
            <person name="Frostegard A."/>
        </authorList>
    </citation>
    <scope>NUCLEOTIDE SEQUENCE [LARGE SCALE GENOMIC DNA]</scope>
    <source>
        <strain evidence="2 3">CCUG 44592</strain>
    </source>
</reference>
<dbReference type="EMBL" id="POUM01000024">
    <property type="protein sequence ID" value="PNF57635.1"/>
    <property type="molecule type" value="Genomic_DNA"/>
</dbReference>
<evidence type="ECO:0000259" key="1">
    <source>
        <dbReference type="Pfam" id="PF13438"/>
    </source>
</evidence>